<protein>
    <submittedName>
        <fullName evidence="2">Uncharacterized protein</fullName>
    </submittedName>
</protein>
<feature type="compositionally biased region" description="Basic residues" evidence="1">
    <location>
        <begin position="129"/>
        <end position="138"/>
    </location>
</feature>
<evidence type="ECO:0000256" key="1">
    <source>
        <dbReference type="SAM" id="MobiDB-lite"/>
    </source>
</evidence>
<dbReference type="RefSeq" id="WP_172235921.1">
    <property type="nucleotide sequence ID" value="NZ_JABFDP010000005.1"/>
</dbReference>
<evidence type="ECO:0000313" key="2">
    <source>
        <dbReference type="EMBL" id="MBR1134666.1"/>
    </source>
</evidence>
<feature type="region of interest" description="Disordered" evidence="1">
    <location>
        <begin position="111"/>
        <end position="138"/>
    </location>
</feature>
<gene>
    <name evidence="2" type="ORF">JQ619_02695</name>
</gene>
<comment type="caution">
    <text evidence="2">The sequence shown here is derived from an EMBL/GenBank/DDBJ whole genome shotgun (WGS) entry which is preliminary data.</text>
</comment>
<name>A0ABS5G0H1_9BRAD</name>
<proteinExistence type="predicted"/>
<reference evidence="3" key="1">
    <citation type="journal article" date="2021" name="ISME J.">
        <title>Evolutionary origin and ecological implication of a unique nif island in free-living Bradyrhizobium lineages.</title>
        <authorList>
            <person name="Tao J."/>
        </authorList>
    </citation>
    <scope>NUCLEOTIDE SEQUENCE [LARGE SCALE GENOMIC DNA]</scope>
    <source>
        <strain evidence="3">SZCCT0094</strain>
    </source>
</reference>
<dbReference type="Proteomes" id="UP001314635">
    <property type="component" value="Unassembled WGS sequence"/>
</dbReference>
<sequence>MPILRYFLFVGGTLFALLVLADAVLPSVPLPASLTSAADLPPVRIQSTRKWPERIVIDTSIATPAQTKVATVEPSAVVATAQPAKTAARDAYAQLNVAEAKAPTAAAVEKPPARAMKSSETAARPADAKKRKVAKTHPGKPMILVAQQPHFGLFNSTW</sequence>
<accession>A0ABS5G0H1</accession>
<keyword evidence="3" id="KW-1185">Reference proteome</keyword>
<organism evidence="2 3">
    <name type="scientific">Bradyrhizobium denitrificans</name>
    <dbReference type="NCBI Taxonomy" id="2734912"/>
    <lineage>
        <taxon>Bacteria</taxon>
        <taxon>Pseudomonadati</taxon>
        <taxon>Pseudomonadota</taxon>
        <taxon>Alphaproteobacteria</taxon>
        <taxon>Hyphomicrobiales</taxon>
        <taxon>Nitrobacteraceae</taxon>
        <taxon>Bradyrhizobium</taxon>
    </lineage>
</organism>
<evidence type="ECO:0000313" key="3">
    <source>
        <dbReference type="Proteomes" id="UP001314635"/>
    </source>
</evidence>
<dbReference type="EMBL" id="JAFCLK010000002">
    <property type="protein sequence ID" value="MBR1134666.1"/>
    <property type="molecule type" value="Genomic_DNA"/>
</dbReference>